<evidence type="ECO:0000259" key="2">
    <source>
        <dbReference type="Pfam" id="PF01266"/>
    </source>
</evidence>
<evidence type="ECO:0000313" key="3">
    <source>
        <dbReference type="EMBL" id="VVO67264.1"/>
    </source>
</evidence>
<dbReference type="SUPFAM" id="SSF51905">
    <property type="entry name" value="FAD/NAD(P)-binding domain"/>
    <property type="match status" value="1"/>
</dbReference>
<dbReference type="Proteomes" id="UP000385207">
    <property type="component" value="Unassembled WGS sequence"/>
</dbReference>
<dbReference type="Gene3D" id="3.30.9.10">
    <property type="entry name" value="D-Amino Acid Oxidase, subunit A, domain 2"/>
    <property type="match status" value="1"/>
</dbReference>
<dbReference type="GO" id="GO:0005737">
    <property type="term" value="C:cytoplasm"/>
    <property type="evidence" value="ECO:0007669"/>
    <property type="project" value="TreeGrafter"/>
</dbReference>
<dbReference type="AlphaFoldDB" id="A0A5E7HSH6"/>
<proteinExistence type="predicted"/>
<reference evidence="3 4" key="1">
    <citation type="submission" date="2019-09" db="EMBL/GenBank/DDBJ databases">
        <authorList>
            <person name="Chandra G."/>
            <person name="Truman W A."/>
        </authorList>
    </citation>
    <scope>NUCLEOTIDE SEQUENCE [LARGE SCALE GENOMIC DNA]</scope>
    <source>
        <strain evidence="3">PS862</strain>
    </source>
</reference>
<dbReference type="Pfam" id="PF01266">
    <property type="entry name" value="DAO"/>
    <property type="match status" value="1"/>
</dbReference>
<dbReference type="InterPro" id="IPR036188">
    <property type="entry name" value="FAD/NAD-bd_sf"/>
</dbReference>
<accession>A0A5E7HSH6</accession>
<dbReference type="OrthoDB" id="6949587at2"/>
<dbReference type="EC" id="1.5.3.1" evidence="3"/>
<feature type="domain" description="FAD dependent oxidoreductase" evidence="2">
    <location>
        <begin position="5"/>
        <end position="347"/>
    </location>
</feature>
<dbReference type="EMBL" id="CABVII010000004">
    <property type="protein sequence ID" value="VVO67264.1"/>
    <property type="molecule type" value="Genomic_DNA"/>
</dbReference>
<evidence type="ECO:0000313" key="4">
    <source>
        <dbReference type="Proteomes" id="UP000385207"/>
    </source>
</evidence>
<organism evidence="3 4">
    <name type="scientific">Pseudomonas fluorescens</name>
    <dbReference type="NCBI Taxonomy" id="294"/>
    <lineage>
        <taxon>Bacteria</taxon>
        <taxon>Pseudomonadati</taxon>
        <taxon>Pseudomonadota</taxon>
        <taxon>Gammaproteobacteria</taxon>
        <taxon>Pseudomonadales</taxon>
        <taxon>Pseudomonadaceae</taxon>
        <taxon>Pseudomonas</taxon>
    </lineage>
</organism>
<protein>
    <submittedName>
        <fullName evidence="3">Sarcosine oxidase subunit beta</fullName>
        <ecNumber evidence="3">1.5.3.1</ecNumber>
    </submittedName>
</protein>
<name>A0A5E7HSH6_PSEFL</name>
<sequence>MQNADVVIIGAGITGLASAYWLAKAGAKVIVLDKGRTAAEASSRATGFLSLRGEQPMESALAAEAEKLWDTLDEELGYPTEWKQQGRLWVATNAQEWADMQVTYEHFCTTAIPFELIDGDQCRKIAPSLMPGVAGGIYTHRSGHGNPQRTSQAFAWAFQDRGGVILENSPALDILVEGGRVKGVRTPDAIIYAPVVVNCAGPQLAKIAAMVGVDIPIATVRLESMVTAPLPPLFDVAMVANGLSLRQTRRGNIHFNGGPHEWIDVSLTEESAKPNTPIIRNIAGRLAELMPSIAHIPLLRCWAGIVDVTPDQVCIVDRLSDPEGLIIACTSGHGFGMAVSVGVAVKDLALEGKTSMPIDALKLERFKNLPSDWKELRKWQPGSYNT</sequence>
<dbReference type="PANTHER" id="PTHR13847">
    <property type="entry name" value="SARCOSINE DEHYDROGENASE-RELATED"/>
    <property type="match status" value="1"/>
</dbReference>
<dbReference type="Gene3D" id="3.50.50.60">
    <property type="entry name" value="FAD/NAD(P)-binding domain"/>
    <property type="match status" value="1"/>
</dbReference>
<dbReference type="GO" id="GO:0008115">
    <property type="term" value="F:sarcosine oxidase activity"/>
    <property type="evidence" value="ECO:0007669"/>
    <property type="project" value="UniProtKB-EC"/>
</dbReference>
<keyword evidence="1 3" id="KW-0560">Oxidoreductase</keyword>
<evidence type="ECO:0000256" key="1">
    <source>
        <dbReference type="ARBA" id="ARBA00023002"/>
    </source>
</evidence>
<gene>
    <name evidence="3" type="primary">soxB_1</name>
    <name evidence="3" type="ORF">PS862_01139</name>
</gene>
<dbReference type="InterPro" id="IPR006076">
    <property type="entry name" value="FAD-dep_OxRdtase"/>
</dbReference>
<dbReference type="RefSeq" id="WP_150783434.1">
    <property type="nucleotide sequence ID" value="NZ_CABVII010000004.1"/>
</dbReference>